<feature type="region of interest" description="Disordered" evidence="1">
    <location>
        <begin position="126"/>
        <end position="257"/>
    </location>
</feature>
<evidence type="ECO:0000313" key="3">
    <source>
        <dbReference type="Ensembl" id="ENSCSAVP00000015322.1"/>
    </source>
</evidence>
<dbReference type="InParanoid" id="H2ZCK6"/>
<dbReference type="AlphaFoldDB" id="H2ZCK6"/>
<sequence length="257" mass="28381">MLGIPPYYKQFYSQFRKIHSSESIDVYSFGHLLYEMVYGRQLNKSTIDMLPVSSPAEIRSVLESILSVEACKNGLPTLEGLLIHPLFADETVTTVGIKPQLKIPSKLKETFRQYKEAMERKLKEEQKVISQTRRLSKVKAHHSSDSERRRRKLEARKKSQMKLDIVEESPDKSGDGMTPTTPASNTSSATTPVTGVPPAPPMAPSLEPPPAPPMLNGKSPTEAPAPAGRGALLGSIQDFSKSKLRKSVTVDKSNPKI</sequence>
<dbReference type="STRING" id="51511.ENSCSAVP00000015322"/>
<reference evidence="3" key="3">
    <citation type="submission" date="2025-09" db="UniProtKB">
        <authorList>
            <consortium name="Ensembl"/>
        </authorList>
    </citation>
    <scope>IDENTIFICATION</scope>
</reference>
<reference evidence="4" key="1">
    <citation type="submission" date="2003-08" db="EMBL/GenBank/DDBJ databases">
        <authorList>
            <person name="Birren B."/>
            <person name="Nusbaum C."/>
            <person name="Abebe A."/>
            <person name="Abouelleil A."/>
            <person name="Adekoya E."/>
            <person name="Ait-zahra M."/>
            <person name="Allen N."/>
            <person name="Allen T."/>
            <person name="An P."/>
            <person name="Anderson M."/>
            <person name="Anderson S."/>
            <person name="Arachchi H."/>
            <person name="Armbruster J."/>
            <person name="Bachantsang P."/>
            <person name="Baldwin J."/>
            <person name="Barry A."/>
            <person name="Bayul T."/>
            <person name="Blitshsteyn B."/>
            <person name="Bloom T."/>
            <person name="Blye J."/>
            <person name="Boguslavskiy L."/>
            <person name="Borowsky M."/>
            <person name="Boukhgalter B."/>
            <person name="Brunache A."/>
            <person name="Butler J."/>
            <person name="Calixte N."/>
            <person name="Calvo S."/>
            <person name="Camarata J."/>
            <person name="Campo K."/>
            <person name="Chang J."/>
            <person name="Cheshatsang Y."/>
            <person name="Citroen M."/>
            <person name="Collymore A."/>
            <person name="Considine T."/>
            <person name="Cook A."/>
            <person name="Cooke P."/>
            <person name="Corum B."/>
            <person name="Cuomo C."/>
            <person name="David R."/>
            <person name="Dawoe T."/>
            <person name="Degray S."/>
            <person name="Dodge S."/>
            <person name="Dooley K."/>
            <person name="Dorje P."/>
            <person name="Dorjee K."/>
            <person name="Dorris L."/>
            <person name="Duffey N."/>
            <person name="Dupes A."/>
            <person name="Elkins T."/>
            <person name="Engels R."/>
            <person name="Erickson J."/>
            <person name="Farina A."/>
            <person name="Faro S."/>
            <person name="Ferreira P."/>
            <person name="Fischer H."/>
            <person name="Fitzgerald M."/>
            <person name="Foley K."/>
            <person name="Gage D."/>
            <person name="Galagan J."/>
            <person name="Gearin G."/>
            <person name="Gnerre S."/>
            <person name="Gnirke A."/>
            <person name="Goyette A."/>
            <person name="Graham J."/>
            <person name="Grandbois E."/>
            <person name="Gyaltsen K."/>
            <person name="Hafez N."/>
            <person name="Hagopian D."/>
            <person name="Hagos B."/>
            <person name="Hall J."/>
            <person name="Hatcher B."/>
            <person name="Heller A."/>
            <person name="Higgins H."/>
            <person name="Honan T."/>
            <person name="Horn A."/>
            <person name="Houde N."/>
            <person name="Hughes L."/>
            <person name="Hulme W."/>
            <person name="Husby E."/>
            <person name="Iliev I."/>
            <person name="Jaffe D."/>
            <person name="Jones C."/>
            <person name="Kamal M."/>
            <person name="Kamat A."/>
            <person name="Kamvysselis M."/>
            <person name="Karlsson E."/>
            <person name="Kells C."/>
            <person name="Kieu A."/>
            <person name="Kisner P."/>
            <person name="Kodira C."/>
            <person name="Kulbokas E."/>
            <person name="Labutti K."/>
            <person name="Lama D."/>
            <person name="Landers T."/>
            <person name="Leger J."/>
            <person name="Levine S."/>
            <person name="Lewis D."/>
            <person name="Lewis T."/>
            <person name="Lindblad-toh K."/>
            <person name="Liu X."/>
            <person name="Lokyitsang T."/>
            <person name="Lokyitsang Y."/>
            <person name="Lucien O."/>
            <person name="Lui A."/>
            <person name="Ma L.J."/>
            <person name="Mabbitt R."/>
            <person name="Macdonald J."/>
            <person name="Maclean C."/>
            <person name="Major J."/>
            <person name="Manning J."/>
            <person name="Marabella R."/>
            <person name="Maru K."/>
            <person name="Matthews C."/>
            <person name="Mauceli E."/>
            <person name="Mccarthy M."/>
            <person name="Mcdonough S."/>
            <person name="Mcghee T."/>
            <person name="Meldrim J."/>
            <person name="Meneus L."/>
            <person name="Mesirov J."/>
            <person name="Mihalev A."/>
            <person name="Mihova T."/>
            <person name="Mikkelsen T."/>
            <person name="Mlenga V."/>
            <person name="Moru K."/>
            <person name="Mozes J."/>
            <person name="Mulrain L."/>
            <person name="Munson G."/>
            <person name="Naylor J."/>
            <person name="Newes C."/>
            <person name="Nguyen C."/>
            <person name="Nguyen N."/>
            <person name="Nguyen T."/>
            <person name="Nicol R."/>
            <person name="Nielsen C."/>
            <person name="Nizzari M."/>
            <person name="Norbu C."/>
            <person name="Norbu N."/>
            <person name="O'donnell P."/>
            <person name="Okoawo O."/>
            <person name="O'leary S."/>
            <person name="Omotosho B."/>
            <person name="O'neill K."/>
            <person name="Osman S."/>
            <person name="Parker S."/>
            <person name="Perrin D."/>
            <person name="Phunkhang P."/>
            <person name="Piqani B."/>
            <person name="Purcell S."/>
            <person name="Rachupka T."/>
            <person name="Ramasamy U."/>
            <person name="Rameau R."/>
            <person name="Ray V."/>
            <person name="Raymond C."/>
            <person name="Retta R."/>
            <person name="Richardson S."/>
            <person name="Rise C."/>
            <person name="Rodriguez J."/>
            <person name="Rogers J."/>
            <person name="Rogov P."/>
            <person name="Rutman M."/>
            <person name="Schupbach R."/>
            <person name="Seaman C."/>
            <person name="Settipalli S."/>
            <person name="Sharpe T."/>
            <person name="Sheridan J."/>
            <person name="Sherpa N."/>
            <person name="Shi J."/>
            <person name="Smirnov S."/>
            <person name="Smith C."/>
            <person name="Sougnez C."/>
            <person name="Spencer B."/>
            <person name="Stalker J."/>
            <person name="Stange-thomann N."/>
            <person name="Stavropoulos S."/>
            <person name="Stetson K."/>
            <person name="Stone C."/>
            <person name="Stone S."/>
            <person name="Stubbs M."/>
            <person name="Talamas J."/>
            <person name="Tchuinga P."/>
            <person name="Tenzing P."/>
            <person name="Tesfaye S."/>
            <person name="Theodore J."/>
            <person name="Thoulutsang Y."/>
            <person name="Topham K."/>
            <person name="Towey S."/>
            <person name="Tsamla T."/>
            <person name="Tsomo N."/>
            <person name="Vallee D."/>
            <person name="Vassiliev H."/>
            <person name="Venkataraman V."/>
            <person name="Vinson J."/>
            <person name="Vo A."/>
            <person name="Wade C."/>
            <person name="Wang S."/>
            <person name="Wangchuk T."/>
            <person name="Wangdi T."/>
            <person name="Whittaker C."/>
            <person name="Wilkinson J."/>
            <person name="Wu Y."/>
            <person name="Wyman D."/>
            <person name="Yadav S."/>
            <person name="Yang S."/>
            <person name="Yang X."/>
            <person name="Yeager S."/>
            <person name="Yee E."/>
            <person name="Young G."/>
            <person name="Zainoun J."/>
            <person name="Zembeck L."/>
            <person name="Zimmer A."/>
            <person name="Zody M."/>
            <person name="Lander E."/>
        </authorList>
    </citation>
    <scope>NUCLEOTIDE SEQUENCE [LARGE SCALE GENOMIC DNA]</scope>
</reference>
<dbReference type="Ensembl" id="ENSCSAVT00000015498.1">
    <property type="protein sequence ID" value="ENSCSAVP00000015322.1"/>
    <property type="gene ID" value="ENSCSAVG00000008989.1"/>
</dbReference>
<organism evidence="3 4">
    <name type="scientific">Ciona savignyi</name>
    <name type="common">Pacific transparent sea squirt</name>
    <dbReference type="NCBI Taxonomy" id="51511"/>
    <lineage>
        <taxon>Eukaryota</taxon>
        <taxon>Metazoa</taxon>
        <taxon>Chordata</taxon>
        <taxon>Tunicata</taxon>
        <taxon>Ascidiacea</taxon>
        <taxon>Phlebobranchia</taxon>
        <taxon>Cionidae</taxon>
        <taxon>Ciona</taxon>
    </lineage>
</organism>
<evidence type="ECO:0000313" key="4">
    <source>
        <dbReference type="Proteomes" id="UP000007875"/>
    </source>
</evidence>
<dbReference type="PROSITE" id="PS51082">
    <property type="entry name" value="WH2"/>
    <property type="match status" value="1"/>
</dbReference>
<dbReference type="GO" id="GO:0003779">
    <property type="term" value="F:actin binding"/>
    <property type="evidence" value="ECO:0007669"/>
    <property type="project" value="InterPro"/>
</dbReference>
<dbReference type="InterPro" id="IPR011009">
    <property type="entry name" value="Kinase-like_dom_sf"/>
</dbReference>
<dbReference type="SUPFAM" id="SSF56112">
    <property type="entry name" value="Protein kinase-like (PK-like)"/>
    <property type="match status" value="1"/>
</dbReference>
<feature type="domain" description="WH2" evidence="2">
    <location>
        <begin position="228"/>
        <end position="247"/>
    </location>
</feature>
<name>H2ZCK6_CIOSA</name>
<dbReference type="CDD" id="cd22062">
    <property type="entry name" value="WH2_DdVASP-like"/>
    <property type="match status" value="1"/>
</dbReference>
<dbReference type="Pfam" id="PF02205">
    <property type="entry name" value="WH2"/>
    <property type="match status" value="1"/>
</dbReference>
<reference evidence="3" key="2">
    <citation type="submission" date="2025-08" db="UniProtKB">
        <authorList>
            <consortium name="Ensembl"/>
        </authorList>
    </citation>
    <scope>IDENTIFICATION</scope>
</reference>
<dbReference type="Gene3D" id="1.10.510.10">
    <property type="entry name" value="Transferase(Phosphotransferase) domain 1"/>
    <property type="match status" value="1"/>
</dbReference>
<keyword evidence="4" id="KW-1185">Reference proteome</keyword>
<feature type="compositionally biased region" description="Pro residues" evidence="1">
    <location>
        <begin position="195"/>
        <end position="213"/>
    </location>
</feature>
<evidence type="ECO:0000256" key="1">
    <source>
        <dbReference type="SAM" id="MobiDB-lite"/>
    </source>
</evidence>
<dbReference type="GeneTree" id="ENSGT00390000017669"/>
<evidence type="ECO:0000259" key="2">
    <source>
        <dbReference type="PROSITE" id="PS51082"/>
    </source>
</evidence>
<feature type="compositionally biased region" description="Low complexity" evidence="1">
    <location>
        <begin position="224"/>
        <end position="234"/>
    </location>
</feature>
<dbReference type="InterPro" id="IPR003124">
    <property type="entry name" value="WH2_dom"/>
</dbReference>
<dbReference type="HOGENOM" id="CLU_094621_0_0_1"/>
<accession>H2ZCK6</accession>
<proteinExistence type="predicted"/>
<feature type="compositionally biased region" description="Low complexity" evidence="1">
    <location>
        <begin position="178"/>
        <end position="194"/>
    </location>
</feature>
<feature type="compositionally biased region" description="Basic residues" evidence="1">
    <location>
        <begin position="149"/>
        <end position="160"/>
    </location>
</feature>
<dbReference type="OMA" id="MYEMATA"/>
<dbReference type="Proteomes" id="UP000007875">
    <property type="component" value="Unassembled WGS sequence"/>
</dbReference>
<protein>
    <recommendedName>
        <fullName evidence="2">WH2 domain-containing protein</fullName>
    </recommendedName>
</protein>